<dbReference type="OrthoDB" id="2563155at2759"/>
<reference evidence="2 3" key="2">
    <citation type="journal article" date="2013" name="PLoS Genet.">
        <title>Comparative genome structure, secondary metabolite, and effector coding capacity across Cochliobolus pathogens.</title>
        <authorList>
            <person name="Condon B.J."/>
            <person name="Leng Y."/>
            <person name="Wu D."/>
            <person name="Bushley K.E."/>
            <person name="Ohm R.A."/>
            <person name="Otillar R."/>
            <person name="Martin J."/>
            <person name="Schackwitz W."/>
            <person name="Grimwood J."/>
            <person name="MohdZainudin N."/>
            <person name="Xue C."/>
            <person name="Wang R."/>
            <person name="Manning V.A."/>
            <person name="Dhillon B."/>
            <person name="Tu Z.J."/>
            <person name="Steffenson B.J."/>
            <person name="Salamov A."/>
            <person name="Sun H."/>
            <person name="Lowry S."/>
            <person name="LaButti K."/>
            <person name="Han J."/>
            <person name="Copeland A."/>
            <person name="Lindquist E."/>
            <person name="Barry K."/>
            <person name="Schmutz J."/>
            <person name="Baker S.E."/>
            <person name="Ciuffetti L.M."/>
            <person name="Grigoriev I.V."/>
            <person name="Zhong S."/>
            <person name="Turgeon B.G."/>
        </authorList>
    </citation>
    <scope>NUCLEOTIDE SEQUENCE [LARGE SCALE GENOMIC DNA]</scope>
    <source>
        <strain evidence="3">28A</strain>
    </source>
</reference>
<organism evidence="2 3">
    <name type="scientific">Exserohilum turcicum (strain 28A)</name>
    <name type="common">Northern leaf blight fungus</name>
    <name type="synonym">Setosphaeria turcica</name>
    <dbReference type="NCBI Taxonomy" id="671987"/>
    <lineage>
        <taxon>Eukaryota</taxon>
        <taxon>Fungi</taxon>
        <taxon>Dikarya</taxon>
        <taxon>Ascomycota</taxon>
        <taxon>Pezizomycotina</taxon>
        <taxon>Dothideomycetes</taxon>
        <taxon>Pleosporomycetidae</taxon>
        <taxon>Pleosporales</taxon>
        <taxon>Pleosporineae</taxon>
        <taxon>Pleosporaceae</taxon>
        <taxon>Exserohilum</taxon>
    </lineage>
</organism>
<proteinExistence type="predicted"/>
<reference evidence="2 3" key="1">
    <citation type="journal article" date="2012" name="PLoS Pathog.">
        <title>Diverse lifestyles and strategies of plant pathogenesis encoded in the genomes of eighteen Dothideomycetes fungi.</title>
        <authorList>
            <person name="Ohm R.A."/>
            <person name="Feau N."/>
            <person name="Henrissat B."/>
            <person name="Schoch C.L."/>
            <person name="Horwitz B.A."/>
            <person name="Barry K.W."/>
            <person name="Condon B.J."/>
            <person name="Copeland A.C."/>
            <person name="Dhillon B."/>
            <person name="Glaser F."/>
            <person name="Hesse C.N."/>
            <person name="Kosti I."/>
            <person name="LaButti K."/>
            <person name="Lindquist E.A."/>
            <person name="Lucas S."/>
            <person name="Salamov A.A."/>
            <person name="Bradshaw R.E."/>
            <person name="Ciuffetti L."/>
            <person name="Hamelin R.C."/>
            <person name="Kema G.H.J."/>
            <person name="Lawrence C."/>
            <person name="Scott J.A."/>
            <person name="Spatafora J.W."/>
            <person name="Turgeon B.G."/>
            <person name="de Wit P.J.G.M."/>
            <person name="Zhong S."/>
            <person name="Goodwin S.B."/>
            <person name="Grigoriev I.V."/>
        </authorList>
    </citation>
    <scope>NUCLEOTIDE SEQUENCE [LARGE SCALE GENOMIC DNA]</scope>
    <source>
        <strain evidence="3">28A</strain>
    </source>
</reference>
<keyword evidence="3" id="KW-1185">Reference proteome</keyword>
<dbReference type="Proteomes" id="UP000016935">
    <property type="component" value="Unassembled WGS sequence"/>
</dbReference>
<dbReference type="HOGENOM" id="CLU_1816998_0_0_1"/>
<feature type="compositionally biased region" description="Acidic residues" evidence="1">
    <location>
        <begin position="131"/>
        <end position="142"/>
    </location>
</feature>
<evidence type="ECO:0000313" key="2">
    <source>
        <dbReference type="EMBL" id="EOA90540.1"/>
    </source>
</evidence>
<accession>R0J0P8</accession>
<dbReference type="AlphaFoldDB" id="R0J0P8"/>
<feature type="region of interest" description="Disordered" evidence="1">
    <location>
        <begin position="119"/>
        <end position="142"/>
    </location>
</feature>
<sequence>MSSTNDTASAPCAKPEDSSSTSAAQQLKEGFPEDHAPIAMFTQPIRGANRSFQFLGWYKINRLQLLEPGSEDLVRRLSKKWETVDRLGRVVPRQRDLKKWKESMSYRWAVIKMERDEEAEKERGYPKIERIDEDDGNDGEGQ</sequence>
<dbReference type="eggNOG" id="ENOG502SYDD">
    <property type="taxonomic scope" value="Eukaryota"/>
</dbReference>
<protein>
    <submittedName>
        <fullName evidence="2">Uncharacterized protein</fullName>
    </submittedName>
</protein>
<dbReference type="EMBL" id="KB908493">
    <property type="protein sequence ID" value="EOA90540.1"/>
    <property type="molecule type" value="Genomic_DNA"/>
</dbReference>
<evidence type="ECO:0000313" key="3">
    <source>
        <dbReference type="Proteomes" id="UP000016935"/>
    </source>
</evidence>
<gene>
    <name evidence="2" type="ORF">SETTUDRAFT_167358</name>
</gene>
<feature type="region of interest" description="Disordered" evidence="1">
    <location>
        <begin position="1"/>
        <end position="35"/>
    </location>
</feature>
<dbReference type="RefSeq" id="XP_008022358.1">
    <property type="nucleotide sequence ID" value="XM_008024167.1"/>
</dbReference>
<name>R0J0P8_EXST2</name>
<dbReference type="GeneID" id="19400148"/>
<evidence type="ECO:0000256" key="1">
    <source>
        <dbReference type="SAM" id="MobiDB-lite"/>
    </source>
</evidence>
<feature type="compositionally biased region" description="Basic and acidic residues" evidence="1">
    <location>
        <begin position="119"/>
        <end position="130"/>
    </location>
</feature>